<dbReference type="PANTHER" id="PTHR11895">
    <property type="entry name" value="TRANSAMIDASE"/>
    <property type="match status" value="1"/>
</dbReference>
<keyword evidence="11" id="KW-1185">Reference proteome</keyword>
<dbReference type="Pfam" id="PF01425">
    <property type="entry name" value="Amidase"/>
    <property type="match status" value="1"/>
</dbReference>
<evidence type="ECO:0000256" key="4">
    <source>
        <dbReference type="ARBA" id="ARBA00022840"/>
    </source>
</evidence>
<protein>
    <recommendedName>
        <fullName evidence="8">Glutamyl-tRNA(Gln) amidotransferase subunit A</fullName>
        <shortName evidence="8">Glu-ADT subunit A</shortName>
        <ecNumber evidence="8">6.3.5.7</ecNumber>
    </recommendedName>
</protein>
<dbReference type="EMBL" id="AP009389">
    <property type="protein sequence ID" value="BAF60703.1"/>
    <property type="molecule type" value="Genomic_DNA"/>
</dbReference>
<dbReference type="AlphaFoldDB" id="A5CZ97"/>
<dbReference type="Gene3D" id="3.90.1300.10">
    <property type="entry name" value="Amidase signature (AS) domain"/>
    <property type="match status" value="1"/>
</dbReference>
<accession>A5CZ97</accession>
<sequence>MFSAKTGWASTCPGRMRWPTAPTARAATSEFPKLYRGTAPFVYLEVIRLQLFQLTAHELHELLIKKEISAEELNKAVFDRIEAVEGKIGAFITRTKEHALERARAVDGQIRNGGKISPLSGIPVAVKDNICTCGIPTTAGSRMLSGFVPPYSATVVKKLDAAGAVLVGKTNMDEFAMGSSTENSAFFITRNPWDTERVPGGSSGGSAAAVAAGEAVLALGSDTGGSIRQPASFCGVVGMKPTYGAVSRFGLIAFASSLDQIGPLARDVTDCALMLNAICGHDPMDSTSARFDAPDYTAFLVNDVRGLKIGVPEEYMAEGIEPGVRQAVEEAMKLFESLGALVEYTTLPHTEYALPTYYLIAPAEASSNLARYDGVRYGRRAAEAEDVIDMFMKTRSQGFGSEVKRRIMLGTYALSAGYYDAYYLKALKVRTLIKEDFDRAFEKYDLLLSPVSPTTAFRIGEKTGDPIQMYLSDICTISVNLAGIPGISVPCGFSGGMPVGLQLMGRPFDEGLLLRAAYTFEQNTGYHRRFPEL</sequence>
<dbReference type="InterPro" id="IPR004412">
    <property type="entry name" value="GatA"/>
</dbReference>
<evidence type="ECO:0000256" key="1">
    <source>
        <dbReference type="ARBA" id="ARBA00008069"/>
    </source>
</evidence>
<gene>
    <name evidence="10" type="primary">GatA</name>
    <name evidence="8" type="synonym">gatA</name>
    <name evidence="10" type="ordered locus">PTH_2522</name>
</gene>
<evidence type="ECO:0000256" key="3">
    <source>
        <dbReference type="ARBA" id="ARBA00022741"/>
    </source>
</evidence>
<evidence type="ECO:0000256" key="6">
    <source>
        <dbReference type="ARBA" id="ARBA00025295"/>
    </source>
</evidence>
<dbReference type="InterPro" id="IPR000120">
    <property type="entry name" value="Amidase"/>
</dbReference>
<dbReference type="STRING" id="370438.PTH_2522"/>
<dbReference type="GO" id="GO:0050567">
    <property type="term" value="F:glutaminyl-tRNA synthase (glutamine-hydrolyzing) activity"/>
    <property type="evidence" value="ECO:0007669"/>
    <property type="project" value="UniProtKB-UniRule"/>
</dbReference>
<dbReference type="HAMAP" id="MF_00120">
    <property type="entry name" value="GatA"/>
    <property type="match status" value="1"/>
</dbReference>
<keyword evidence="3 8" id="KW-0547">Nucleotide-binding</keyword>
<keyword evidence="2 8" id="KW-0436">Ligase</keyword>
<comment type="function">
    <text evidence="6 8">Allows the formation of correctly charged Gln-tRNA(Gln) through the transamidation of misacylated Glu-tRNA(Gln) in organisms which lack glutaminyl-tRNA synthetase. The reaction takes place in the presence of glutamine and ATP through an activated gamma-phospho-Glu-tRNA(Gln).</text>
</comment>
<dbReference type="SUPFAM" id="SSF75304">
    <property type="entry name" value="Amidase signature (AS) enzymes"/>
    <property type="match status" value="1"/>
</dbReference>
<comment type="similarity">
    <text evidence="1 8">Belongs to the amidase family. GatA subfamily.</text>
</comment>
<keyword evidence="5 8" id="KW-0648">Protein biosynthesis</keyword>
<dbReference type="GO" id="GO:0030956">
    <property type="term" value="C:glutamyl-tRNA(Gln) amidotransferase complex"/>
    <property type="evidence" value="ECO:0007669"/>
    <property type="project" value="InterPro"/>
</dbReference>
<dbReference type="GO" id="GO:0006412">
    <property type="term" value="P:translation"/>
    <property type="evidence" value="ECO:0007669"/>
    <property type="project" value="UniProtKB-UniRule"/>
</dbReference>
<comment type="subunit">
    <text evidence="8">Heterotrimer of A, B and C subunits.</text>
</comment>
<evidence type="ECO:0000313" key="10">
    <source>
        <dbReference type="EMBL" id="BAF60703.1"/>
    </source>
</evidence>
<dbReference type="HOGENOM" id="CLU_009600_0_3_9"/>
<proteinExistence type="inferred from homology"/>
<dbReference type="eggNOG" id="COG0154">
    <property type="taxonomic scope" value="Bacteria"/>
</dbReference>
<reference evidence="11" key="1">
    <citation type="journal article" date="2008" name="Genome Res.">
        <title>The genome of Pelotomaculum thermopropionicum reveals niche-associated evolution in anaerobic microbiota.</title>
        <authorList>
            <person name="Kosaka T."/>
            <person name="Kato S."/>
            <person name="Shimoyama T."/>
            <person name="Ishii S."/>
            <person name="Abe T."/>
            <person name="Watanabe K."/>
        </authorList>
    </citation>
    <scope>NUCLEOTIDE SEQUENCE [LARGE SCALE GENOMIC DNA]</scope>
    <source>
        <strain evidence="11">DSM 13744 / JCM 10971 / SI</strain>
    </source>
</reference>
<evidence type="ECO:0000256" key="8">
    <source>
        <dbReference type="HAMAP-Rule" id="MF_00120"/>
    </source>
</evidence>
<evidence type="ECO:0000256" key="2">
    <source>
        <dbReference type="ARBA" id="ARBA00022598"/>
    </source>
</evidence>
<name>A5CZ97_PELTS</name>
<dbReference type="KEGG" id="pth:PTH_2522"/>
<dbReference type="GO" id="GO:0016740">
    <property type="term" value="F:transferase activity"/>
    <property type="evidence" value="ECO:0007669"/>
    <property type="project" value="UniProtKB-KW"/>
</dbReference>
<evidence type="ECO:0000256" key="5">
    <source>
        <dbReference type="ARBA" id="ARBA00022917"/>
    </source>
</evidence>
<comment type="catalytic activity">
    <reaction evidence="7 8">
        <text>L-glutamyl-tRNA(Gln) + L-glutamine + ATP + H2O = L-glutaminyl-tRNA(Gln) + L-glutamate + ADP + phosphate + H(+)</text>
        <dbReference type="Rhea" id="RHEA:17521"/>
        <dbReference type="Rhea" id="RHEA-COMP:9681"/>
        <dbReference type="Rhea" id="RHEA-COMP:9684"/>
        <dbReference type="ChEBI" id="CHEBI:15377"/>
        <dbReference type="ChEBI" id="CHEBI:15378"/>
        <dbReference type="ChEBI" id="CHEBI:29985"/>
        <dbReference type="ChEBI" id="CHEBI:30616"/>
        <dbReference type="ChEBI" id="CHEBI:43474"/>
        <dbReference type="ChEBI" id="CHEBI:58359"/>
        <dbReference type="ChEBI" id="CHEBI:78520"/>
        <dbReference type="ChEBI" id="CHEBI:78521"/>
        <dbReference type="ChEBI" id="CHEBI:456216"/>
        <dbReference type="EC" id="6.3.5.7"/>
    </reaction>
</comment>
<keyword evidence="10" id="KW-0808">Transferase</keyword>
<evidence type="ECO:0000259" key="9">
    <source>
        <dbReference type="Pfam" id="PF01425"/>
    </source>
</evidence>
<feature type="active site" description="Charge relay system" evidence="8">
    <location>
        <position position="202"/>
    </location>
</feature>
<keyword evidence="4 8" id="KW-0067">ATP-binding</keyword>
<organism evidence="10 11">
    <name type="scientific">Pelotomaculum thermopropionicum (strain DSM 13744 / JCM 10971 / SI)</name>
    <dbReference type="NCBI Taxonomy" id="370438"/>
    <lineage>
        <taxon>Bacteria</taxon>
        <taxon>Bacillati</taxon>
        <taxon>Bacillota</taxon>
        <taxon>Clostridia</taxon>
        <taxon>Eubacteriales</taxon>
        <taxon>Desulfotomaculaceae</taxon>
        <taxon>Pelotomaculum</taxon>
    </lineage>
</organism>
<evidence type="ECO:0000256" key="7">
    <source>
        <dbReference type="ARBA" id="ARBA00047407"/>
    </source>
</evidence>
<dbReference type="InterPro" id="IPR023631">
    <property type="entry name" value="Amidase_dom"/>
</dbReference>
<dbReference type="PANTHER" id="PTHR11895:SF151">
    <property type="entry name" value="GLUTAMYL-TRNA(GLN) AMIDOTRANSFERASE SUBUNIT A"/>
    <property type="match status" value="1"/>
</dbReference>
<dbReference type="PROSITE" id="PS00571">
    <property type="entry name" value="AMIDASES"/>
    <property type="match status" value="1"/>
</dbReference>
<dbReference type="NCBIfam" id="TIGR00132">
    <property type="entry name" value="gatA"/>
    <property type="match status" value="1"/>
</dbReference>
<dbReference type="Proteomes" id="UP000006556">
    <property type="component" value="Chromosome"/>
</dbReference>
<evidence type="ECO:0000313" key="11">
    <source>
        <dbReference type="Proteomes" id="UP000006556"/>
    </source>
</evidence>
<dbReference type="InterPro" id="IPR020556">
    <property type="entry name" value="Amidase_CS"/>
</dbReference>
<feature type="active site" description="Acyl-ester intermediate" evidence="8">
    <location>
        <position position="226"/>
    </location>
</feature>
<dbReference type="EC" id="6.3.5.7" evidence="8"/>
<dbReference type="InterPro" id="IPR036928">
    <property type="entry name" value="AS_sf"/>
</dbReference>
<feature type="active site" description="Charge relay system" evidence="8">
    <location>
        <position position="127"/>
    </location>
</feature>
<dbReference type="PIRSF" id="PIRSF001221">
    <property type="entry name" value="Amidase_fungi"/>
    <property type="match status" value="1"/>
</dbReference>
<feature type="domain" description="Amidase" evidence="9">
    <location>
        <begin position="75"/>
        <end position="514"/>
    </location>
</feature>
<dbReference type="GO" id="GO:0005524">
    <property type="term" value="F:ATP binding"/>
    <property type="evidence" value="ECO:0007669"/>
    <property type="project" value="UniProtKB-KW"/>
</dbReference>